<proteinExistence type="predicted"/>
<reference evidence="2" key="1">
    <citation type="journal article" date="2019" name="Int. J. Syst. Evol. Microbiol.">
        <title>The Global Catalogue of Microorganisms (GCM) 10K type strain sequencing project: providing services to taxonomists for standard genome sequencing and annotation.</title>
        <authorList>
            <consortium name="The Broad Institute Genomics Platform"/>
            <consortium name="The Broad Institute Genome Sequencing Center for Infectious Disease"/>
            <person name="Wu L."/>
            <person name="Ma J."/>
        </authorList>
    </citation>
    <scope>NUCLEOTIDE SEQUENCE [LARGE SCALE GENOMIC DNA]</scope>
    <source>
        <strain evidence="2">JCM 17110</strain>
    </source>
</reference>
<accession>A0ABP6VXB8</accession>
<dbReference type="RefSeq" id="WP_344958251.1">
    <property type="nucleotide sequence ID" value="NZ_BAABCX010000003.1"/>
</dbReference>
<dbReference type="Proteomes" id="UP001500795">
    <property type="component" value="Unassembled WGS sequence"/>
</dbReference>
<sequence>MSRALHKTLTPPVVEYLLALAPVEQLDPGCDRYIQPELLHSRQGIITAEREYSRLSQLCRQRRKFEAAALLKPHIESAGQSIKQPLNSR</sequence>
<evidence type="ECO:0000313" key="1">
    <source>
        <dbReference type="EMBL" id="GAA3543024.1"/>
    </source>
</evidence>
<gene>
    <name evidence="1" type="ORF">GCM10022394_23710</name>
</gene>
<name>A0ABP6VXB8_9GAMM</name>
<organism evidence="1 2">
    <name type="scientific">Zobellella aerophila</name>
    <dbReference type="NCBI Taxonomy" id="870480"/>
    <lineage>
        <taxon>Bacteria</taxon>
        <taxon>Pseudomonadati</taxon>
        <taxon>Pseudomonadota</taxon>
        <taxon>Gammaproteobacteria</taxon>
        <taxon>Aeromonadales</taxon>
        <taxon>Aeromonadaceae</taxon>
        <taxon>Zobellella</taxon>
    </lineage>
</organism>
<evidence type="ECO:0000313" key="2">
    <source>
        <dbReference type="Proteomes" id="UP001500795"/>
    </source>
</evidence>
<protein>
    <submittedName>
        <fullName evidence="1">Uncharacterized protein</fullName>
    </submittedName>
</protein>
<comment type="caution">
    <text evidence="1">The sequence shown here is derived from an EMBL/GenBank/DDBJ whole genome shotgun (WGS) entry which is preliminary data.</text>
</comment>
<dbReference type="EMBL" id="BAABCX010000003">
    <property type="protein sequence ID" value="GAA3543024.1"/>
    <property type="molecule type" value="Genomic_DNA"/>
</dbReference>
<keyword evidence="2" id="KW-1185">Reference proteome</keyword>